<comment type="similarity">
    <text evidence="3">Belongs to the OpgD/OpgG family.</text>
</comment>
<evidence type="ECO:0000256" key="2">
    <source>
        <dbReference type="ARBA" id="ARBA00005001"/>
    </source>
</evidence>
<feature type="domain" description="Glucan biosynthesis periplasmic MdoG C-terminal" evidence="5">
    <location>
        <begin position="65"/>
        <end position="538"/>
    </location>
</feature>
<comment type="pathway">
    <text evidence="2">Glycan metabolism; osmoregulated periplasmic glucan (OPG) biosynthesis.</text>
</comment>
<evidence type="ECO:0000259" key="5">
    <source>
        <dbReference type="Pfam" id="PF04349"/>
    </source>
</evidence>
<protein>
    <submittedName>
        <fullName evidence="6">Osmoregulated periplasmic glucans (OPGs) biosynthesis protein G</fullName>
    </submittedName>
</protein>
<reference evidence="6 7" key="1">
    <citation type="submission" date="2024-04" db="EMBL/GenBank/DDBJ databases">
        <authorList>
            <person name="Cremers G."/>
        </authorList>
    </citation>
    <scope>NUCLEOTIDE SEQUENCE [LARGE SCALE GENOMIC DNA]</scope>
    <source>
        <strain evidence="6">MeCH1-AG</strain>
    </source>
</reference>
<evidence type="ECO:0000256" key="3">
    <source>
        <dbReference type="ARBA" id="ARBA00009284"/>
    </source>
</evidence>
<proteinExistence type="inferred from homology"/>
<organism evidence="6 7">
    <name type="scientific">Candidatus Methylocalor cossyra</name>
    <dbReference type="NCBI Taxonomy" id="3108543"/>
    <lineage>
        <taxon>Bacteria</taxon>
        <taxon>Pseudomonadati</taxon>
        <taxon>Pseudomonadota</taxon>
        <taxon>Gammaproteobacteria</taxon>
        <taxon>Methylococcales</taxon>
        <taxon>Methylococcaceae</taxon>
        <taxon>Candidatus Methylocalor</taxon>
    </lineage>
</organism>
<dbReference type="InterPro" id="IPR014718">
    <property type="entry name" value="GH-type_carb-bd"/>
</dbReference>
<evidence type="ECO:0000256" key="4">
    <source>
        <dbReference type="ARBA" id="ARBA00022764"/>
    </source>
</evidence>
<dbReference type="InterPro" id="IPR007444">
    <property type="entry name" value="Glucan_biosyn_MdoG_C"/>
</dbReference>
<dbReference type="Gene3D" id="2.70.98.10">
    <property type="match status" value="1"/>
</dbReference>
<name>A0ABP1C880_9GAMM</name>
<dbReference type="InterPro" id="IPR014438">
    <property type="entry name" value="Glucan_biosyn_MdoG/MdoD"/>
</dbReference>
<accession>A0ABP1C880</accession>
<keyword evidence="7" id="KW-1185">Reference proteome</keyword>
<dbReference type="InterPro" id="IPR014756">
    <property type="entry name" value="Ig_E-set"/>
</dbReference>
<dbReference type="PIRSF" id="PIRSF006281">
    <property type="entry name" value="MdoG"/>
    <property type="match status" value="1"/>
</dbReference>
<dbReference type="SUPFAM" id="SSF74650">
    <property type="entry name" value="Galactose mutarotase-like"/>
    <property type="match status" value="1"/>
</dbReference>
<dbReference type="Gene3D" id="2.60.40.10">
    <property type="entry name" value="Immunoglobulins"/>
    <property type="match status" value="1"/>
</dbReference>
<gene>
    <name evidence="6" type="primary">opgG</name>
    <name evidence="6" type="ORF">MECH1_V1_1626</name>
</gene>
<dbReference type="SUPFAM" id="SSF81296">
    <property type="entry name" value="E set domains"/>
    <property type="match status" value="1"/>
</dbReference>
<sequence>MAVRALDGDPAGSTPPLRRARFLKDKNTVKTRTIWFLWSILLLSVPLPGTPASEPGPEPPPAKPFDFADVEQKARELAGKPYVRDEAGMPDFLAQLDYDQYRDIRYKPDKALWRDEGLPFQVQAFHRGFMFKDRVVINVVDRGVATQLAYSPELFDFGKNQFPAPLPADLGFAGLRFHYPLRRDPVMDEIAVFLGASYFRAIGLGQVYGLSARGLALDTGLAKAEEFPIFREFWIEKPGKDATALTLYALLDSPSVAGAYRFIIRPGLDLTMEIASHLYFRKAVERVGIAPLTSMFFHGENTDRFMDDFRPEVHDSDGLLLGRSSGEWVWRPLNNPRQLRISVFKDIKPAGFGLLTRDRDFDHYQDLEAQYHRRPSAWVETLGDWGPGAVYLIEIPSDAEKYDNIVAFWVPDEPATEGKEFRYDYRLHFFLDEFTALGGGKVLATRVGAAESDGATRKIVVDFGSPTLRMLSPRAKIEAEISASSGKIAHPVVHKNEENGTWRLSFDLQPEKDKDPVELRALLKAGKDSLTETWVYQWNAR</sequence>
<dbReference type="Pfam" id="PF04349">
    <property type="entry name" value="MdoG"/>
    <property type="match status" value="1"/>
</dbReference>
<evidence type="ECO:0000256" key="1">
    <source>
        <dbReference type="ARBA" id="ARBA00004418"/>
    </source>
</evidence>
<dbReference type="PANTHER" id="PTHR30504">
    <property type="entry name" value="GLUCANS BIOSYNTHESIS PROTEIN"/>
    <property type="match status" value="1"/>
</dbReference>
<keyword evidence="4" id="KW-0574">Periplasm</keyword>
<evidence type="ECO:0000313" key="7">
    <source>
        <dbReference type="Proteomes" id="UP001497493"/>
    </source>
</evidence>
<evidence type="ECO:0000313" key="6">
    <source>
        <dbReference type="EMBL" id="CAL1240402.1"/>
    </source>
</evidence>
<dbReference type="PANTHER" id="PTHR30504:SF2">
    <property type="entry name" value="GLUCANS BIOSYNTHESIS PROTEIN G"/>
    <property type="match status" value="1"/>
</dbReference>
<dbReference type="Proteomes" id="UP001497493">
    <property type="component" value="Chromosome"/>
</dbReference>
<dbReference type="EMBL" id="OZ026884">
    <property type="protein sequence ID" value="CAL1240402.1"/>
    <property type="molecule type" value="Genomic_DNA"/>
</dbReference>
<dbReference type="InterPro" id="IPR011013">
    <property type="entry name" value="Gal_mutarotase_sf_dom"/>
</dbReference>
<comment type="subcellular location">
    <subcellularLocation>
        <location evidence="1">Periplasm</location>
    </subcellularLocation>
</comment>
<dbReference type="InterPro" id="IPR013783">
    <property type="entry name" value="Ig-like_fold"/>
</dbReference>